<feature type="region of interest" description="Disordered" evidence="3">
    <location>
        <begin position="906"/>
        <end position="928"/>
    </location>
</feature>
<evidence type="ECO:0000256" key="1">
    <source>
        <dbReference type="PROSITE-ProRule" id="PRU00723"/>
    </source>
</evidence>
<keyword evidence="2" id="KW-0175">Coiled coil</keyword>
<evidence type="ECO:0000313" key="5">
    <source>
        <dbReference type="EMBL" id="KAG9193799.1"/>
    </source>
</evidence>
<dbReference type="InterPro" id="IPR000571">
    <property type="entry name" value="Znf_CCCH"/>
</dbReference>
<protein>
    <recommendedName>
        <fullName evidence="4">C3H1-type domain-containing protein</fullName>
    </recommendedName>
</protein>
<evidence type="ECO:0000259" key="4">
    <source>
        <dbReference type="PROSITE" id="PS50103"/>
    </source>
</evidence>
<feature type="region of interest" description="Disordered" evidence="3">
    <location>
        <begin position="434"/>
        <end position="476"/>
    </location>
</feature>
<sequence length="944" mass="104010">MVHFAATDCARYQTYARPLAGGKRKRASTSNKPKSTERDATSTPTRSKKSRNKKDEYKPKAVLSIQNFSFISESYQYMAGFEQYPVDVMKDWREDLVEMFSHAALRGVIKQDAVARHMIPRLVLIVPRNNGKKIALIKDFANHYENVRRDLMVVDKIMLSDDEDSVAEVCECLYGLHKALAGGQKWRDIIPYTPLPLPLHRLRAFRNLVEYARPYQFLRHLITEIDDIEGWLTFLSASLNIATFSTELVNGVKKTLRDATEDKITRTSIGPTAQEMAEYRKQKAEKQCLEKEGQEYARLQRVQRIEAEQTQMKEKTKSIEANAAKERAQESVKKLAEAAALAEREKLYQDQISRNANDIGKLNTDLINLAGGQVQKTQTAVTSSPSLPLGPGQLNTSMGSSFGSNQTANSSVYQSQSSLGISFDSSVGGCSYGKSGSFEPVSHQPTPEEDGVPMEDIQGNGPPQQHLKNSGPTSLSDPGIRIAGQSNPFGVHISSGVPSQLLGLSNSNFKPVCPAHKIGLCPKDMVVIVSVAMILFFLTEVASRVQPQQSSQVDQMAVDSDPAPRSSAFSQVNSFQRRQQSATHGFQASGPAPAPTSLSQANPFQNGRQNQIHGSQAYNNMNLPDPPSAPRESPSIMSRITKDSHPILSQGPKFASKYGGNVFGQHAPQTGSHGRNALVHRITKDDKPRSTRATMFSFDENENDSGYEAPPASSRECNAFFGRITKNDRPISSQGQALPSIEDDNTFRQRSVLSNSGQGSRDTAASKKVACLNNFKGRCNKGVNCQYAHEPCSHFLKGNCFAEDWCRKSHDPGFLPQGSFSNGGTQVEQSLEEILRTRGGRKEKHGKPPQLRPPTQNQSSQNRLEQSLDDMIQTTGRGRKDNQEKTAQSEIPCRWQKTPAGCTNGSCPYKHDAPKSSDPKASRGTFGIPNLFGSIGNILRGNRQ</sequence>
<evidence type="ECO:0000256" key="3">
    <source>
        <dbReference type="SAM" id="MobiDB-lite"/>
    </source>
</evidence>
<feature type="compositionally biased region" description="Polar residues" evidence="3">
    <location>
        <begin position="461"/>
        <end position="476"/>
    </location>
</feature>
<feature type="coiled-coil region" evidence="2">
    <location>
        <begin position="272"/>
        <end position="345"/>
    </location>
</feature>
<feature type="region of interest" description="Disordered" evidence="3">
    <location>
        <begin position="19"/>
        <end position="56"/>
    </location>
</feature>
<feature type="compositionally biased region" description="Polar residues" evidence="3">
    <location>
        <begin position="853"/>
        <end position="864"/>
    </location>
</feature>
<name>A0AAD4IG05_9PLEO</name>
<keyword evidence="1" id="KW-0862">Zinc</keyword>
<feature type="region of interest" description="Disordered" evidence="3">
    <location>
        <begin position="546"/>
        <end position="676"/>
    </location>
</feature>
<comment type="caution">
    <text evidence="5">The sequence shown here is derived from an EMBL/GenBank/DDBJ whole genome shotgun (WGS) entry which is preliminary data.</text>
</comment>
<reference evidence="5" key="1">
    <citation type="submission" date="2021-07" db="EMBL/GenBank/DDBJ databases">
        <title>Genome Resource of American Ginseng Black Spot Pathogen Alternaria panax.</title>
        <authorList>
            <person name="Qiu C."/>
            <person name="Wang W."/>
            <person name="Liu Z."/>
        </authorList>
    </citation>
    <scope>NUCLEOTIDE SEQUENCE</scope>
    <source>
        <strain evidence="5">BNCC115425</strain>
    </source>
</reference>
<accession>A0AAD4IG05</accession>
<dbReference type="AlphaFoldDB" id="A0AAD4IG05"/>
<proteinExistence type="predicted"/>
<dbReference type="EMBL" id="JAANER010000002">
    <property type="protein sequence ID" value="KAG9193799.1"/>
    <property type="molecule type" value="Genomic_DNA"/>
</dbReference>
<evidence type="ECO:0000256" key="2">
    <source>
        <dbReference type="SAM" id="Coils"/>
    </source>
</evidence>
<feature type="domain" description="C3H1-type" evidence="4">
    <location>
        <begin position="765"/>
        <end position="792"/>
    </location>
</feature>
<organism evidence="5 6">
    <name type="scientific">Alternaria panax</name>
    <dbReference type="NCBI Taxonomy" id="48097"/>
    <lineage>
        <taxon>Eukaryota</taxon>
        <taxon>Fungi</taxon>
        <taxon>Dikarya</taxon>
        <taxon>Ascomycota</taxon>
        <taxon>Pezizomycotina</taxon>
        <taxon>Dothideomycetes</taxon>
        <taxon>Pleosporomycetidae</taxon>
        <taxon>Pleosporales</taxon>
        <taxon>Pleosporineae</taxon>
        <taxon>Pleosporaceae</taxon>
        <taxon>Alternaria</taxon>
        <taxon>Alternaria sect. Panax</taxon>
    </lineage>
</organism>
<feature type="compositionally biased region" description="Polar residues" evidence="3">
    <location>
        <begin position="393"/>
        <end position="408"/>
    </location>
</feature>
<feature type="region of interest" description="Disordered" evidence="3">
    <location>
        <begin position="839"/>
        <end position="864"/>
    </location>
</feature>
<keyword evidence="6" id="KW-1185">Reference proteome</keyword>
<dbReference type="GO" id="GO:0008270">
    <property type="term" value="F:zinc ion binding"/>
    <property type="evidence" value="ECO:0007669"/>
    <property type="project" value="UniProtKB-KW"/>
</dbReference>
<feature type="compositionally biased region" description="Polar residues" evidence="3">
    <location>
        <begin position="567"/>
        <end position="586"/>
    </location>
</feature>
<dbReference type="PROSITE" id="PS50103">
    <property type="entry name" value="ZF_C3H1"/>
    <property type="match status" value="2"/>
</dbReference>
<feature type="zinc finger region" description="C3H1-type" evidence="1">
    <location>
        <begin position="765"/>
        <end position="792"/>
    </location>
</feature>
<gene>
    <name evidence="5" type="ORF">G6011_03834</name>
</gene>
<feature type="domain" description="C3H1-type" evidence="4">
    <location>
        <begin position="887"/>
        <end position="914"/>
    </location>
</feature>
<feature type="region of interest" description="Disordered" evidence="3">
    <location>
        <begin position="380"/>
        <end position="408"/>
    </location>
</feature>
<keyword evidence="1" id="KW-0863">Zinc-finger</keyword>
<feature type="compositionally biased region" description="Basic and acidic residues" evidence="3">
    <location>
        <begin position="909"/>
        <end position="921"/>
    </location>
</feature>
<feature type="compositionally biased region" description="Polar residues" evidence="3">
    <location>
        <begin position="596"/>
        <end position="622"/>
    </location>
</feature>
<dbReference type="SMART" id="SM00356">
    <property type="entry name" value="ZnF_C3H1"/>
    <property type="match status" value="3"/>
</dbReference>
<dbReference type="Gene3D" id="4.10.1000.10">
    <property type="entry name" value="Zinc finger, CCCH-type"/>
    <property type="match status" value="1"/>
</dbReference>
<evidence type="ECO:0000313" key="6">
    <source>
        <dbReference type="Proteomes" id="UP001199106"/>
    </source>
</evidence>
<keyword evidence="1" id="KW-0479">Metal-binding</keyword>
<dbReference type="Proteomes" id="UP001199106">
    <property type="component" value="Unassembled WGS sequence"/>
</dbReference>
<feature type="zinc finger region" description="C3H1-type" evidence="1">
    <location>
        <begin position="887"/>
        <end position="914"/>
    </location>
</feature>